<proteinExistence type="predicted"/>
<feature type="region of interest" description="Disordered" evidence="1">
    <location>
        <begin position="1"/>
        <end position="20"/>
    </location>
</feature>
<reference evidence="2" key="1">
    <citation type="submission" date="2024-07" db="EMBL/GenBank/DDBJ databases">
        <title>Complete genome sequences of cellulolytic bacteria, Kitasatospora sp. CMC57 and Streptomyces sp. CMC78, isolated from Japanese agricultural soil.</title>
        <authorList>
            <person name="Hashimoto T."/>
            <person name="Ito M."/>
            <person name="Iwamoto M."/>
            <person name="Fukahori D."/>
            <person name="Shoda T."/>
            <person name="Sakoda M."/>
            <person name="Morohoshi T."/>
            <person name="Mitsuboshi M."/>
            <person name="Nishizawa T."/>
        </authorList>
    </citation>
    <scope>NUCLEOTIDE SEQUENCE</scope>
    <source>
        <strain evidence="2">CMC57</strain>
    </source>
</reference>
<accession>A0AB33JYY1</accession>
<organism evidence="2">
    <name type="scientific">Kitasatospora sp. CMC57</name>
    <dbReference type="NCBI Taxonomy" id="3231513"/>
    <lineage>
        <taxon>Bacteria</taxon>
        <taxon>Bacillati</taxon>
        <taxon>Actinomycetota</taxon>
        <taxon>Actinomycetes</taxon>
        <taxon>Kitasatosporales</taxon>
        <taxon>Streptomycetaceae</taxon>
        <taxon>Kitasatospora</taxon>
    </lineage>
</organism>
<sequence length="59" mass="6388">MSDDECRQPDAGETSAEKTMEAAAARLRADTAAAVASLREQAVKFGHTPQTGRRRQSVR</sequence>
<dbReference type="RefSeq" id="WP_407990626.1">
    <property type="nucleotide sequence ID" value="NZ_AP035881.2"/>
</dbReference>
<evidence type="ECO:0000256" key="1">
    <source>
        <dbReference type="SAM" id="MobiDB-lite"/>
    </source>
</evidence>
<protein>
    <recommendedName>
        <fullName evidence="3">DUF3618 domain-containing protein</fullName>
    </recommendedName>
</protein>
<evidence type="ECO:0008006" key="3">
    <source>
        <dbReference type="Google" id="ProtNLM"/>
    </source>
</evidence>
<name>A0AB33JYY1_9ACTN</name>
<evidence type="ECO:0000313" key="2">
    <source>
        <dbReference type="EMBL" id="BFP48396.1"/>
    </source>
</evidence>
<gene>
    <name evidence="2" type="ORF">KCMC57_47640</name>
</gene>
<dbReference type="EMBL" id="AP035881">
    <property type="protein sequence ID" value="BFP48396.1"/>
    <property type="molecule type" value="Genomic_DNA"/>
</dbReference>
<dbReference type="AlphaFoldDB" id="A0AB33JYY1"/>